<evidence type="ECO:0000313" key="1">
    <source>
        <dbReference type="EMBL" id="KTD73921.1"/>
    </source>
</evidence>
<dbReference type="AlphaFoldDB" id="A0A0W0ZXP3"/>
<reference evidence="1 2" key="1">
    <citation type="submission" date="2015-11" db="EMBL/GenBank/DDBJ databases">
        <title>Genomic analysis of 38 Legionella species identifies large and diverse effector repertoires.</title>
        <authorList>
            <person name="Burstein D."/>
            <person name="Amaro F."/>
            <person name="Zusman T."/>
            <person name="Lifshitz Z."/>
            <person name="Cohen O."/>
            <person name="Gilbert J.A."/>
            <person name="Pupko T."/>
            <person name="Shuman H.A."/>
            <person name="Segal G."/>
        </authorList>
    </citation>
    <scope>NUCLEOTIDE SEQUENCE [LARGE SCALE GENOMIC DNA]</scope>
    <source>
        <strain evidence="1 2">ATCC 49180</strain>
    </source>
</reference>
<sequence>MEPIIHEHKSEFEQTILGQRLDETMMKCLKDTAKINEKTGEELATLLNANLPREFVMALTRPWYRANMLATWCEQLNLPEEKEWVRDVIKLLKQMKKILVRHNPDNVLLLMLFITSTEPKLDEFVENLDELISFFESFLKLEFKNGKTFSPNYFRRYAINSLFWMGKKMGLLETGSPTQLNKYVHIVTERVYEEINKDYLKFKKNDLWKPPRQQMNVPLLFIYNPDCKGTNNILSKISTRFVMA</sequence>
<proteinExistence type="predicted"/>
<keyword evidence="2" id="KW-1185">Reference proteome</keyword>
<gene>
    <name evidence="1" type="ORF">Ltuc_1768</name>
</gene>
<dbReference type="RefSeq" id="WP_058520911.1">
    <property type="nucleotide sequence ID" value="NZ_CAAAIP010000009.1"/>
</dbReference>
<dbReference type="OrthoDB" id="5654101at2"/>
<comment type="caution">
    <text evidence="1">The sequence shown here is derived from an EMBL/GenBank/DDBJ whole genome shotgun (WGS) entry which is preliminary data.</text>
</comment>
<protein>
    <submittedName>
        <fullName evidence="1">Uncharacterized protein</fullName>
    </submittedName>
</protein>
<dbReference type="EMBL" id="LNZA01000001">
    <property type="protein sequence ID" value="KTD73921.1"/>
    <property type="molecule type" value="Genomic_DNA"/>
</dbReference>
<organism evidence="1 2">
    <name type="scientific">Legionella tucsonensis</name>
    <dbReference type="NCBI Taxonomy" id="40335"/>
    <lineage>
        <taxon>Bacteria</taxon>
        <taxon>Pseudomonadati</taxon>
        <taxon>Pseudomonadota</taxon>
        <taxon>Gammaproteobacteria</taxon>
        <taxon>Legionellales</taxon>
        <taxon>Legionellaceae</taxon>
        <taxon>Legionella</taxon>
    </lineage>
</organism>
<accession>A0A0W0ZXP3</accession>
<dbReference type="PATRIC" id="fig|40335.7.peg.1878"/>
<dbReference type="STRING" id="40335.Ltuc_1768"/>
<dbReference type="Proteomes" id="UP000054693">
    <property type="component" value="Unassembled WGS sequence"/>
</dbReference>
<name>A0A0W0ZXP3_9GAMM</name>
<evidence type="ECO:0000313" key="2">
    <source>
        <dbReference type="Proteomes" id="UP000054693"/>
    </source>
</evidence>